<evidence type="ECO:0000256" key="2">
    <source>
        <dbReference type="ARBA" id="ARBA00004147"/>
    </source>
</evidence>
<keyword evidence="11" id="KW-0378">Hydrolase</keyword>
<evidence type="ECO:0000256" key="11">
    <source>
        <dbReference type="ARBA" id="ARBA00022801"/>
    </source>
</evidence>
<dbReference type="SUPFAM" id="SSF52540">
    <property type="entry name" value="P-loop containing nucleoside triphosphate hydrolases"/>
    <property type="match status" value="1"/>
</dbReference>
<keyword evidence="7" id="KW-0540">Nuclease</keyword>
<evidence type="ECO:0000256" key="16">
    <source>
        <dbReference type="ARBA" id="ARBA00032243"/>
    </source>
</evidence>
<dbReference type="GO" id="GO:0006260">
    <property type="term" value="P:DNA replication"/>
    <property type="evidence" value="ECO:0007669"/>
    <property type="project" value="UniProtKB-KW"/>
</dbReference>
<evidence type="ECO:0000256" key="8">
    <source>
        <dbReference type="ARBA" id="ARBA00022723"/>
    </source>
</evidence>
<keyword evidence="12" id="KW-0190">Covalent protein-DNA linkage</keyword>
<evidence type="ECO:0000256" key="10">
    <source>
        <dbReference type="ARBA" id="ARBA00022759"/>
    </source>
</evidence>
<evidence type="ECO:0000256" key="1">
    <source>
        <dbReference type="ARBA" id="ARBA00001936"/>
    </source>
</evidence>
<dbReference type="GO" id="GO:0003724">
    <property type="term" value="F:RNA helicase activity"/>
    <property type="evidence" value="ECO:0007669"/>
    <property type="project" value="InterPro"/>
</dbReference>
<comment type="cofactor">
    <cofactor evidence="1">
        <name>Mn(2+)</name>
        <dbReference type="ChEBI" id="CHEBI:29035"/>
    </cofactor>
</comment>
<keyword evidence="4" id="KW-0808">Transferase</keyword>
<dbReference type="GO" id="GO:0016779">
    <property type="term" value="F:nucleotidyltransferase activity"/>
    <property type="evidence" value="ECO:0007669"/>
    <property type="project" value="UniProtKB-KW"/>
</dbReference>
<reference evidence="19" key="1">
    <citation type="submission" date="2017-01" db="EMBL/GenBank/DDBJ databases">
        <title>High-throughput sequencing uncovers low homogeneity in the biogeography of single-stranded DNA viruses.</title>
        <authorList>
            <person name="Pearson V.M."/>
            <person name="Rokyta D.R."/>
        </authorList>
    </citation>
    <scope>NUCLEOTIDE SEQUENCE</scope>
</reference>
<evidence type="ECO:0000256" key="9">
    <source>
        <dbReference type="ARBA" id="ARBA00022741"/>
    </source>
</evidence>
<dbReference type="Gene3D" id="3.40.1310.20">
    <property type="match status" value="1"/>
</dbReference>
<dbReference type="GO" id="GO:0016787">
    <property type="term" value="F:hydrolase activity"/>
    <property type="evidence" value="ECO:0007669"/>
    <property type="project" value="UniProtKB-KW"/>
</dbReference>
<evidence type="ECO:0000256" key="17">
    <source>
        <dbReference type="ARBA" id="ARBA00049360"/>
    </source>
</evidence>
<accession>A0A2K9LSV6</accession>
<dbReference type="Pfam" id="PF00910">
    <property type="entry name" value="RNA_helicase"/>
    <property type="match status" value="1"/>
</dbReference>
<dbReference type="EMBL" id="KY487851">
    <property type="protein sequence ID" value="AUM61771.1"/>
    <property type="molecule type" value="Genomic_DNA"/>
</dbReference>
<comment type="similarity">
    <text evidence="3">Belongs to the nanoviruses/circoviruses replication-associated protein family.</text>
</comment>
<proteinExistence type="inferred from homology"/>
<protein>
    <recommendedName>
        <fullName evidence="15">ATP-dependent helicase Rep</fullName>
    </recommendedName>
    <alternativeName>
        <fullName evidence="16">RepP</fullName>
    </alternativeName>
</protein>
<keyword evidence="13" id="KW-0238">DNA-binding</keyword>
<dbReference type="GO" id="GO:0042025">
    <property type="term" value="C:host cell nucleus"/>
    <property type="evidence" value="ECO:0007669"/>
    <property type="project" value="UniProtKB-SubCell"/>
</dbReference>
<comment type="catalytic activity">
    <reaction evidence="17">
        <text>ATP + H2O = ADP + phosphate + H(+)</text>
        <dbReference type="Rhea" id="RHEA:13065"/>
        <dbReference type="ChEBI" id="CHEBI:15377"/>
        <dbReference type="ChEBI" id="CHEBI:15378"/>
        <dbReference type="ChEBI" id="CHEBI:30616"/>
        <dbReference type="ChEBI" id="CHEBI:43474"/>
        <dbReference type="ChEBI" id="CHEBI:456216"/>
    </reaction>
</comment>
<evidence type="ECO:0000256" key="12">
    <source>
        <dbReference type="ARBA" id="ARBA00023124"/>
    </source>
</evidence>
<evidence type="ECO:0000256" key="6">
    <source>
        <dbReference type="ARBA" id="ARBA00022705"/>
    </source>
</evidence>
<evidence type="ECO:0000256" key="14">
    <source>
        <dbReference type="ARBA" id="ARBA00023268"/>
    </source>
</evidence>
<evidence type="ECO:0000256" key="13">
    <source>
        <dbReference type="ARBA" id="ARBA00023125"/>
    </source>
</evidence>
<dbReference type="PROSITE" id="PS52020">
    <property type="entry name" value="CRESS_DNA_REP"/>
    <property type="match status" value="1"/>
</dbReference>
<evidence type="ECO:0000256" key="15">
    <source>
        <dbReference type="ARBA" id="ARBA00030754"/>
    </source>
</evidence>
<keyword evidence="6" id="KW-0235">DNA replication</keyword>
<dbReference type="GO" id="GO:0046872">
    <property type="term" value="F:metal ion binding"/>
    <property type="evidence" value="ECO:0007669"/>
    <property type="project" value="UniProtKB-KW"/>
</dbReference>
<sequence>MAQTGSAYWCFTLNNYCPDDETTLQAFDCHYMVYGRETGASGTPHLQGYLELADGARKRMRTVVELLSLPTSGIHLEKRKAKAWQAAEYCKKDGDFFEKGTPPTKPKDKPDSKKRWREVLDKTYTGDWEWLAQNEPYLWLMQERKLRSHYKCPRLLDELTNEWIYGPTGTGKSRSARERYPDAYIKDASTQWWDGYNGEKVVIIDDLDKYHVKMGYYLKVWGDHYAFPAQIKGGQMMARPEKIIVTSNYHPREIWQDAQTVEPIERRYQVIERTPLGNQPGRPSSDFDFVFPPANSPPNIEDLLPEPDPQFVRAADVLRRDQHGNYLV</sequence>
<name>A0A2K9LSV6_9VIRU</name>
<dbReference type="GO" id="GO:0004519">
    <property type="term" value="F:endonuclease activity"/>
    <property type="evidence" value="ECO:0007669"/>
    <property type="project" value="UniProtKB-KW"/>
</dbReference>
<evidence type="ECO:0000256" key="3">
    <source>
        <dbReference type="ARBA" id="ARBA00008545"/>
    </source>
</evidence>
<evidence type="ECO:0000256" key="7">
    <source>
        <dbReference type="ARBA" id="ARBA00022722"/>
    </source>
</evidence>
<dbReference type="GO" id="GO:0000166">
    <property type="term" value="F:nucleotide binding"/>
    <property type="evidence" value="ECO:0007669"/>
    <property type="project" value="UniProtKB-KW"/>
</dbReference>
<dbReference type="InterPro" id="IPR049912">
    <property type="entry name" value="CRESS_DNA_REP"/>
</dbReference>
<evidence type="ECO:0000256" key="5">
    <source>
        <dbReference type="ARBA" id="ARBA00022695"/>
    </source>
</evidence>
<dbReference type="Pfam" id="PF02407">
    <property type="entry name" value="Viral_Rep"/>
    <property type="match status" value="1"/>
</dbReference>
<keyword evidence="9" id="KW-0547">Nucleotide-binding</keyword>
<keyword evidence="14" id="KW-0511">Multifunctional enzyme</keyword>
<dbReference type="GO" id="GO:0003723">
    <property type="term" value="F:RNA binding"/>
    <property type="evidence" value="ECO:0007669"/>
    <property type="project" value="InterPro"/>
</dbReference>
<organism evidence="19">
    <name type="scientific">uncultured virus</name>
    <dbReference type="NCBI Taxonomy" id="340016"/>
    <lineage>
        <taxon>Viruses</taxon>
        <taxon>environmental samples</taxon>
    </lineage>
</organism>
<feature type="domain" description="CRESS-DNA virus Rep endonuclease" evidence="18">
    <location>
        <begin position="3"/>
        <end position="102"/>
    </location>
</feature>
<evidence type="ECO:0000259" key="18">
    <source>
        <dbReference type="PROSITE" id="PS52020"/>
    </source>
</evidence>
<dbReference type="InterPro" id="IPR000605">
    <property type="entry name" value="Helicase_SF3_ssDNA/RNA_vir"/>
</dbReference>
<evidence type="ECO:0000256" key="4">
    <source>
        <dbReference type="ARBA" id="ARBA00022679"/>
    </source>
</evidence>
<dbReference type="GO" id="GO:0003677">
    <property type="term" value="F:DNA binding"/>
    <property type="evidence" value="ECO:0007669"/>
    <property type="project" value="UniProtKB-KW"/>
</dbReference>
<keyword evidence="8" id="KW-0479">Metal-binding</keyword>
<gene>
    <name evidence="19" type="primary">Rep</name>
</gene>
<comment type="subcellular location">
    <subcellularLocation>
        <location evidence="2">Host nucleus</location>
    </subcellularLocation>
</comment>
<keyword evidence="10" id="KW-0255">Endonuclease</keyword>
<keyword evidence="5" id="KW-0548">Nucleotidyltransferase</keyword>
<dbReference type="InterPro" id="IPR027417">
    <property type="entry name" value="P-loop_NTPase"/>
</dbReference>
<evidence type="ECO:0000313" key="19">
    <source>
        <dbReference type="EMBL" id="AUM61771.1"/>
    </source>
</evidence>